<keyword evidence="1" id="KW-0812">Transmembrane</keyword>
<keyword evidence="3" id="KW-1185">Reference proteome</keyword>
<dbReference type="RefSeq" id="WP_191176791.1">
    <property type="nucleotide sequence ID" value="NZ_JACWMW010000003.1"/>
</dbReference>
<name>A0ABR7X9N0_9SPHI</name>
<sequence length="56" mass="6629">MFDKIIAFSIRNKVIIGIMTLVLVLVGEIIRQNLVSYVCHFNSTNYFWNFWYWPGG</sequence>
<reference evidence="2 3" key="1">
    <citation type="submission" date="2020-09" db="EMBL/GenBank/DDBJ databases">
        <title>Novel species of Mucilaginibacter isolated from a glacier on the Tibetan Plateau.</title>
        <authorList>
            <person name="Liu Q."/>
            <person name="Xin Y.-H."/>
        </authorList>
    </citation>
    <scope>NUCLEOTIDE SEQUENCE [LARGE SCALE GENOMIC DNA]</scope>
    <source>
        <strain evidence="2 3">CGMCC 1.13878</strain>
    </source>
</reference>
<evidence type="ECO:0000313" key="3">
    <source>
        <dbReference type="Proteomes" id="UP000618754"/>
    </source>
</evidence>
<protein>
    <recommendedName>
        <fullName evidence="4">ABC transporter permease</fullName>
    </recommendedName>
</protein>
<keyword evidence="1" id="KW-0472">Membrane</keyword>
<accession>A0ABR7X9N0</accession>
<organism evidence="2 3">
    <name type="scientific">Mucilaginibacter rigui</name>
    <dbReference type="NCBI Taxonomy" id="534635"/>
    <lineage>
        <taxon>Bacteria</taxon>
        <taxon>Pseudomonadati</taxon>
        <taxon>Bacteroidota</taxon>
        <taxon>Sphingobacteriia</taxon>
        <taxon>Sphingobacteriales</taxon>
        <taxon>Sphingobacteriaceae</taxon>
        <taxon>Mucilaginibacter</taxon>
    </lineage>
</organism>
<gene>
    <name evidence="2" type="ORF">IDJ75_14720</name>
</gene>
<evidence type="ECO:0000313" key="2">
    <source>
        <dbReference type="EMBL" id="MBD1386537.1"/>
    </source>
</evidence>
<dbReference type="EMBL" id="JACWMW010000003">
    <property type="protein sequence ID" value="MBD1386537.1"/>
    <property type="molecule type" value="Genomic_DNA"/>
</dbReference>
<evidence type="ECO:0008006" key="4">
    <source>
        <dbReference type="Google" id="ProtNLM"/>
    </source>
</evidence>
<keyword evidence="1" id="KW-1133">Transmembrane helix</keyword>
<evidence type="ECO:0000256" key="1">
    <source>
        <dbReference type="SAM" id="Phobius"/>
    </source>
</evidence>
<comment type="caution">
    <text evidence="2">The sequence shown here is derived from an EMBL/GenBank/DDBJ whole genome shotgun (WGS) entry which is preliminary data.</text>
</comment>
<feature type="transmembrane region" description="Helical" evidence="1">
    <location>
        <begin position="12"/>
        <end position="30"/>
    </location>
</feature>
<dbReference type="Proteomes" id="UP000618754">
    <property type="component" value="Unassembled WGS sequence"/>
</dbReference>
<proteinExistence type="predicted"/>